<dbReference type="Pfam" id="PF05592">
    <property type="entry name" value="Bac_rhamnosid"/>
    <property type="match status" value="1"/>
</dbReference>
<evidence type="ECO:0000256" key="3">
    <source>
        <dbReference type="ARBA" id="ARBA00022801"/>
    </source>
</evidence>
<evidence type="ECO:0000259" key="4">
    <source>
        <dbReference type="Pfam" id="PF05592"/>
    </source>
</evidence>
<evidence type="ECO:0000256" key="1">
    <source>
        <dbReference type="ARBA" id="ARBA00001445"/>
    </source>
</evidence>
<gene>
    <name evidence="8" type="ORF">Sru01_19800</name>
</gene>
<keyword evidence="9" id="KW-1185">Reference proteome</keyword>
<dbReference type="InterPro" id="IPR013783">
    <property type="entry name" value="Ig-like_fold"/>
</dbReference>
<proteinExistence type="predicted"/>
<keyword evidence="3" id="KW-0378">Hydrolase</keyword>
<evidence type="ECO:0000259" key="6">
    <source>
        <dbReference type="Pfam" id="PF17389"/>
    </source>
</evidence>
<dbReference type="SUPFAM" id="SSF48208">
    <property type="entry name" value="Six-hairpin glycosidases"/>
    <property type="match status" value="1"/>
</dbReference>
<dbReference type="EC" id="3.2.1.40" evidence="2"/>
<dbReference type="Gene3D" id="2.60.40.10">
    <property type="entry name" value="Immunoglobulins"/>
    <property type="match status" value="1"/>
</dbReference>
<evidence type="ECO:0000313" key="9">
    <source>
        <dbReference type="Proteomes" id="UP000655287"/>
    </source>
</evidence>
<feature type="domain" description="Bacterial alpha-L-rhamnosidase N-terminal" evidence="5">
    <location>
        <begin position="145"/>
        <end position="315"/>
    </location>
</feature>
<reference evidence="8" key="1">
    <citation type="submission" date="2021-01" db="EMBL/GenBank/DDBJ databases">
        <title>Whole genome shotgun sequence of Sphaerisporangium rufum NBRC 109079.</title>
        <authorList>
            <person name="Komaki H."/>
            <person name="Tamura T."/>
        </authorList>
    </citation>
    <scope>NUCLEOTIDE SEQUENCE</scope>
    <source>
        <strain evidence="8">NBRC 109079</strain>
    </source>
</reference>
<protein>
    <recommendedName>
        <fullName evidence="2">alpha-L-rhamnosidase</fullName>
        <ecNumber evidence="2">3.2.1.40</ecNumber>
    </recommendedName>
</protein>
<evidence type="ECO:0000259" key="7">
    <source>
        <dbReference type="Pfam" id="PF17390"/>
    </source>
</evidence>
<dbReference type="PIRSF" id="PIRSF010631">
    <property type="entry name" value="A-rhamnsds"/>
    <property type="match status" value="1"/>
</dbReference>
<dbReference type="GO" id="GO:0005975">
    <property type="term" value="P:carbohydrate metabolic process"/>
    <property type="evidence" value="ECO:0007669"/>
    <property type="project" value="InterPro"/>
</dbReference>
<dbReference type="InterPro" id="IPR008902">
    <property type="entry name" value="Rhamnosid_concanavalin"/>
</dbReference>
<dbReference type="Gene3D" id="2.60.120.260">
    <property type="entry name" value="Galactose-binding domain-like"/>
    <property type="match status" value="2"/>
</dbReference>
<dbReference type="Pfam" id="PF08531">
    <property type="entry name" value="Bac_rhamnosid_N"/>
    <property type="match status" value="1"/>
</dbReference>
<dbReference type="Pfam" id="PF25788">
    <property type="entry name" value="Ig_Rha78A_N"/>
    <property type="match status" value="1"/>
</dbReference>
<dbReference type="InterPro" id="IPR008928">
    <property type="entry name" value="6-hairpin_glycosidase_sf"/>
</dbReference>
<dbReference type="InterPro" id="IPR013737">
    <property type="entry name" value="Bac_rhamnosid_N"/>
</dbReference>
<dbReference type="InterPro" id="IPR035396">
    <property type="entry name" value="Bac_rhamnosid6H"/>
</dbReference>
<comment type="caution">
    <text evidence="8">The sequence shown here is derived from an EMBL/GenBank/DDBJ whole genome shotgun (WGS) entry which is preliminary data.</text>
</comment>
<organism evidence="8 9">
    <name type="scientific">Sphaerisporangium rufum</name>
    <dbReference type="NCBI Taxonomy" id="1381558"/>
    <lineage>
        <taxon>Bacteria</taxon>
        <taxon>Bacillati</taxon>
        <taxon>Actinomycetota</taxon>
        <taxon>Actinomycetes</taxon>
        <taxon>Streptosporangiales</taxon>
        <taxon>Streptosporangiaceae</taxon>
        <taxon>Sphaerisporangium</taxon>
    </lineage>
</organism>
<dbReference type="RefSeq" id="WP_203983693.1">
    <property type="nucleotide sequence ID" value="NZ_BOOU01000031.1"/>
</dbReference>
<dbReference type="Gene3D" id="1.50.10.10">
    <property type="match status" value="1"/>
</dbReference>
<dbReference type="Pfam" id="PF17390">
    <property type="entry name" value="Bac_rhamnosid_C"/>
    <property type="match status" value="1"/>
</dbReference>
<dbReference type="Pfam" id="PF17389">
    <property type="entry name" value="Bac_rhamnosid6H"/>
    <property type="match status" value="1"/>
</dbReference>
<evidence type="ECO:0000259" key="5">
    <source>
        <dbReference type="Pfam" id="PF08531"/>
    </source>
</evidence>
<evidence type="ECO:0000256" key="2">
    <source>
        <dbReference type="ARBA" id="ARBA00012652"/>
    </source>
</evidence>
<dbReference type="Proteomes" id="UP000655287">
    <property type="component" value="Unassembled WGS sequence"/>
</dbReference>
<dbReference type="InterPro" id="IPR035398">
    <property type="entry name" value="Bac_rhamnosid_C"/>
</dbReference>
<feature type="domain" description="Alpha-L-rhamnosidase six-hairpin glycosidase" evidence="6">
    <location>
        <begin position="425"/>
        <end position="774"/>
    </location>
</feature>
<feature type="domain" description="Alpha-L-rhamnosidase concanavalin-like" evidence="4">
    <location>
        <begin position="326"/>
        <end position="409"/>
    </location>
</feature>
<dbReference type="InterPro" id="IPR016007">
    <property type="entry name" value="Alpha_rhamnosid"/>
</dbReference>
<dbReference type="Gene3D" id="2.60.420.10">
    <property type="entry name" value="Maltose phosphorylase, domain 3"/>
    <property type="match status" value="1"/>
</dbReference>
<dbReference type="EMBL" id="BOOU01000031">
    <property type="protein sequence ID" value="GII76998.1"/>
    <property type="molecule type" value="Genomic_DNA"/>
</dbReference>
<comment type="catalytic activity">
    <reaction evidence="1">
        <text>Hydrolysis of terminal non-reducing alpha-L-rhamnose residues in alpha-L-rhamnosides.</text>
        <dbReference type="EC" id="3.2.1.40"/>
    </reaction>
</comment>
<feature type="domain" description="Alpha-L-rhamnosidase C-terminal" evidence="7">
    <location>
        <begin position="776"/>
        <end position="850"/>
    </location>
</feature>
<name>A0A919R0A4_9ACTN</name>
<accession>A0A919R0A4</accession>
<dbReference type="PANTHER" id="PTHR33307">
    <property type="entry name" value="ALPHA-RHAMNOSIDASE (EUROFUNG)"/>
    <property type="match status" value="1"/>
</dbReference>
<dbReference type="PANTHER" id="PTHR33307:SF6">
    <property type="entry name" value="ALPHA-RHAMNOSIDASE (EUROFUNG)-RELATED"/>
    <property type="match status" value="1"/>
</dbReference>
<dbReference type="AlphaFoldDB" id="A0A919R0A4"/>
<dbReference type="GO" id="GO:0030596">
    <property type="term" value="F:alpha-L-rhamnosidase activity"/>
    <property type="evidence" value="ECO:0007669"/>
    <property type="project" value="UniProtKB-EC"/>
</dbReference>
<evidence type="ECO:0000313" key="8">
    <source>
        <dbReference type="EMBL" id="GII76998.1"/>
    </source>
</evidence>
<sequence>MRHSRQAIVVDRVRAEHHDHALGIGEARPRLSWRIATDLPHWRQDSYQIEVADPATAVTMTTGRVRSAESVLVPWPAEPLASRARRLVRVRVWGADDGVPTPWSAPLQLEAGLLAAGDWSAAFITPERPADSAPLLRHEFAIDRRVVSARLYASALGLYELELNGRRVADHTFTPGWTSYPHRLRYQTFDVTRTLRRGRNALGGWLADGWYRGRLGFGGGTRNIYGDTIALLAQLEIVHDGGGTTRVVTGTGWRAAPGPVRSAEIYDGEHHDARLEPAGWSEPGFDDAAWRPVRTVPRDLATLVAPTGPPVRCTQELSPVADLLAPSGRTIVDFGQNLAGRLRVTVTGPAGSRVRLRHAEVLQDGELCVHPLRTAKATDEYVLGDGGEQVWEPRFTYHGFRYAEIDGDADVTGMAARVYHTDMRRIGAFHCSDPLVERLHENVVWSMRGNFVDVPTDCPQRDERLGWTGDLQIFLPAAAYLYDCAGMLRSWLRDLSAEQFPDGTVPLFTPLVPVRGWSTPRPAAAWGDAAVLVPWELYRRFGDAGVLRDQYAGARAWVDRVAALAGEDHLWTSDGQLGDWLDPSAPPDDPAAAKADPHLVATAYHARSAAVLARIAAVLGRHEDHARYDALARAVAAAFRRRWMRPSGLLSDDAQTSYALALRFGLISGDERRDRAGRRLAELVGENGHRIATGFVGTPVICDALTDTGHLDTAYALLTQRRCPSWLYPVTAGATTIWERWDGVLPGGRVNTSKTTSFNHYALGAVADWLHRTVAGLAPAEPGYRRLLVRPRPGGGLTHAATSHETPYGRAAVSWRRDGVTMTVEVEVPPGTTATVELPESPRVSVGSGHHRWRLPHR</sequence>
<dbReference type="InterPro" id="IPR012341">
    <property type="entry name" value="6hp_glycosidase-like_sf"/>
</dbReference>